<dbReference type="GO" id="GO:0005634">
    <property type="term" value="C:nucleus"/>
    <property type="evidence" value="ECO:0007669"/>
    <property type="project" value="TreeGrafter"/>
</dbReference>
<accession>A0AA38NR58</accession>
<dbReference type="AlphaFoldDB" id="A0AA38NR58"/>
<organism evidence="8 9">
    <name type="scientific">Lentinula aff. detonsa</name>
    <dbReference type="NCBI Taxonomy" id="2804958"/>
    <lineage>
        <taxon>Eukaryota</taxon>
        <taxon>Fungi</taxon>
        <taxon>Dikarya</taxon>
        <taxon>Basidiomycota</taxon>
        <taxon>Agaricomycotina</taxon>
        <taxon>Agaricomycetes</taxon>
        <taxon>Agaricomycetidae</taxon>
        <taxon>Agaricales</taxon>
        <taxon>Marasmiineae</taxon>
        <taxon>Omphalotaceae</taxon>
        <taxon>Lentinula</taxon>
    </lineage>
</organism>
<dbReference type="PANTHER" id="PTHR31290:SF5">
    <property type="entry name" value="UV-DAMAGE ENDONUCLEASE"/>
    <property type="match status" value="1"/>
</dbReference>
<keyword evidence="6" id="KW-0234">DNA repair</keyword>
<dbReference type="GO" id="GO:0006289">
    <property type="term" value="P:nucleotide-excision repair"/>
    <property type="evidence" value="ECO:0007669"/>
    <property type="project" value="InterPro"/>
</dbReference>
<feature type="region of interest" description="Disordered" evidence="7">
    <location>
        <begin position="150"/>
        <end position="173"/>
    </location>
</feature>
<evidence type="ECO:0000313" key="9">
    <source>
        <dbReference type="Proteomes" id="UP001163798"/>
    </source>
</evidence>
<dbReference type="GO" id="GO:0009411">
    <property type="term" value="P:response to UV"/>
    <property type="evidence" value="ECO:0007669"/>
    <property type="project" value="InterPro"/>
</dbReference>
<evidence type="ECO:0000256" key="4">
    <source>
        <dbReference type="ARBA" id="ARBA00022769"/>
    </source>
</evidence>
<dbReference type="NCBIfam" id="TIGR00629">
    <property type="entry name" value="uvde"/>
    <property type="match status" value="1"/>
</dbReference>
<keyword evidence="9" id="KW-1185">Reference proteome</keyword>
<dbReference type="EMBL" id="MU793259">
    <property type="protein sequence ID" value="KAJ3789581.1"/>
    <property type="molecule type" value="Genomic_DNA"/>
</dbReference>
<dbReference type="GO" id="GO:0016787">
    <property type="term" value="F:hydrolase activity"/>
    <property type="evidence" value="ECO:0007669"/>
    <property type="project" value="UniProtKB-KW"/>
</dbReference>
<keyword evidence="3" id="KW-0227">DNA damage</keyword>
<dbReference type="InterPro" id="IPR004601">
    <property type="entry name" value="UvdE"/>
</dbReference>
<dbReference type="SUPFAM" id="SSF51658">
    <property type="entry name" value="Xylose isomerase-like"/>
    <property type="match status" value="1"/>
</dbReference>
<dbReference type="InterPro" id="IPR036237">
    <property type="entry name" value="Xyl_isomerase-like_sf"/>
</dbReference>
<evidence type="ECO:0000256" key="7">
    <source>
        <dbReference type="SAM" id="MobiDB-lite"/>
    </source>
</evidence>
<reference evidence="8" key="1">
    <citation type="submission" date="2022-08" db="EMBL/GenBank/DDBJ databases">
        <authorList>
            <consortium name="DOE Joint Genome Institute"/>
            <person name="Min B."/>
            <person name="Riley R."/>
            <person name="Sierra-Patev S."/>
            <person name="Naranjo-Ortiz M."/>
            <person name="Looney B."/>
            <person name="Konkel Z."/>
            <person name="Slot J.C."/>
            <person name="Sakamoto Y."/>
            <person name="Steenwyk J.L."/>
            <person name="Rokas A."/>
            <person name="Carro J."/>
            <person name="Camarero S."/>
            <person name="Ferreira P."/>
            <person name="Molpeceres G."/>
            <person name="Ruiz-Duenas F.J."/>
            <person name="Serrano A."/>
            <person name="Henrissat B."/>
            <person name="Drula E."/>
            <person name="Hughes K.W."/>
            <person name="Mata J.L."/>
            <person name="Ishikawa N.K."/>
            <person name="Vargas-Isla R."/>
            <person name="Ushijima S."/>
            <person name="Smith C.A."/>
            <person name="Ahrendt S."/>
            <person name="Andreopoulos W."/>
            <person name="He G."/>
            <person name="Labutti K."/>
            <person name="Lipzen A."/>
            <person name="Ng V."/>
            <person name="Sandor L."/>
            <person name="Barry K."/>
            <person name="Martinez A.T."/>
            <person name="Xiao Y."/>
            <person name="Gibbons J.G."/>
            <person name="Terashima K."/>
            <person name="Hibbett D.S."/>
            <person name="Grigoriev I.V."/>
        </authorList>
    </citation>
    <scope>NUCLEOTIDE SEQUENCE</scope>
    <source>
        <strain evidence="8">TFB10291</strain>
    </source>
</reference>
<dbReference type="Gene3D" id="3.20.20.150">
    <property type="entry name" value="Divalent-metal-dependent TIM barrel enzymes"/>
    <property type="match status" value="1"/>
</dbReference>
<dbReference type="Pfam" id="PF03851">
    <property type="entry name" value="UvdE"/>
    <property type="match status" value="1"/>
</dbReference>
<feature type="region of interest" description="Disordered" evidence="7">
    <location>
        <begin position="117"/>
        <end position="137"/>
    </location>
</feature>
<evidence type="ECO:0000256" key="3">
    <source>
        <dbReference type="ARBA" id="ARBA00022763"/>
    </source>
</evidence>
<feature type="compositionally biased region" description="Acidic residues" evidence="7">
    <location>
        <begin position="523"/>
        <end position="563"/>
    </location>
</feature>
<protein>
    <submittedName>
        <fullName evidence="8">UV-endonuclease UvdE-domain-containing protein</fullName>
    </submittedName>
</protein>
<evidence type="ECO:0000256" key="2">
    <source>
        <dbReference type="ARBA" id="ARBA00022759"/>
    </source>
</evidence>
<evidence type="ECO:0000256" key="6">
    <source>
        <dbReference type="ARBA" id="ARBA00023204"/>
    </source>
</evidence>
<feature type="compositionally biased region" description="Basic residues" evidence="7">
    <location>
        <begin position="125"/>
        <end position="137"/>
    </location>
</feature>
<evidence type="ECO:0000256" key="1">
    <source>
        <dbReference type="ARBA" id="ARBA00022722"/>
    </source>
</evidence>
<keyword evidence="5" id="KW-0378">Hydrolase</keyword>
<dbReference type="GO" id="GO:0043504">
    <property type="term" value="P:mitochondrial DNA repair"/>
    <property type="evidence" value="ECO:0007669"/>
    <property type="project" value="TreeGrafter"/>
</dbReference>
<dbReference type="GO" id="GO:0004519">
    <property type="term" value="F:endonuclease activity"/>
    <property type="evidence" value="ECO:0007669"/>
    <property type="project" value="UniProtKB-KW"/>
</dbReference>
<dbReference type="Proteomes" id="UP001163798">
    <property type="component" value="Unassembled WGS sequence"/>
</dbReference>
<feature type="region of interest" description="Disordered" evidence="7">
    <location>
        <begin position="491"/>
        <end position="563"/>
    </location>
</feature>
<evidence type="ECO:0000256" key="5">
    <source>
        <dbReference type="ARBA" id="ARBA00022801"/>
    </source>
</evidence>
<sequence>MFFSWTRSLSHRRFSSVLSSQSSKFPLSRSCLSLIAFLNSSMNSPLASPTETLPSQRRSARIHTMTSNTNTQASAVSVTADDEAGVTTTTTAKRKRVLKEVTEGAEAVILSDLSSLEDVENPPPKTKKKKAGTKKSKRIIKTVKADVDEEPYEETKLKKARKPKKPKPEPVYDIPDVERRETKFRGRLGYACLNTILRNKKPASEAVFCSRTCRIDTIKKNGMDWVKDLGRKNVQDLITMIQWNEDNNIRFLRLSSEMFPFASHSIYGYSLEYCAPLLAEAGALAKKYGHRLTTHPGQFTQLGSPKPGVIQSSIRELEYHCQMLDLMRVGKDGVTIIHGGGVYDDKPGTIERIKTTIRDVLPQHVRDRLVLENDELCYNADDLLPICEELDVPLVFDYHHDALRPSSIPPAEIIRRANAIFARRGIRPKQHLSEPRPGAVTIMERRAHADRCERLPDELEDVASDVDLMIEAKDKEQAVLHLHRIYGLQEVKHESLRPPNENQTKETKGRKSSKRTKKGNATLDEDVNDLEGQIEGEDVLNLEVDDGGDEVEGAPEEEDEGQK</sequence>
<dbReference type="PANTHER" id="PTHR31290">
    <property type="entry name" value="UV-DAMAGE ENDONUCLEASE"/>
    <property type="match status" value="1"/>
</dbReference>
<keyword evidence="2" id="KW-0255">Endonuclease</keyword>
<dbReference type="GO" id="GO:0005739">
    <property type="term" value="C:mitochondrion"/>
    <property type="evidence" value="ECO:0007669"/>
    <property type="project" value="TreeGrafter"/>
</dbReference>
<evidence type="ECO:0000313" key="8">
    <source>
        <dbReference type="EMBL" id="KAJ3789581.1"/>
    </source>
</evidence>
<gene>
    <name evidence="8" type="ORF">GGU10DRAFT_343254</name>
</gene>
<comment type="caution">
    <text evidence="8">The sequence shown here is derived from an EMBL/GenBank/DDBJ whole genome shotgun (WGS) entry which is preliminary data.</text>
</comment>
<name>A0AA38NR58_9AGAR</name>
<keyword evidence="4" id="KW-0228">DNA excision</keyword>
<keyword evidence="1" id="KW-0540">Nuclease</keyword>
<proteinExistence type="predicted"/>